<evidence type="ECO:0000256" key="4">
    <source>
        <dbReference type="ARBA" id="ARBA00022771"/>
    </source>
</evidence>
<dbReference type="InterPro" id="IPR044063">
    <property type="entry name" value="ZF_RING_GID"/>
</dbReference>
<comment type="subcellular location">
    <subcellularLocation>
        <location evidence="1">Cytoplasm</location>
    </subcellularLocation>
</comment>
<evidence type="ECO:0000256" key="2">
    <source>
        <dbReference type="ARBA" id="ARBA00022490"/>
    </source>
</evidence>
<dbReference type="EMBL" id="LVLJ01003561">
    <property type="protein sequence ID" value="OAE20938.1"/>
    <property type="molecule type" value="Genomic_DNA"/>
</dbReference>
<dbReference type="GO" id="GO:0005737">
    <property type="term" value="C:cytoplasm"/>
    <property type="evidence" value="ECO:0007669"/>
    <property type="project" value="UniProtKB-SubCell"/>
</dbReference>
<keyword evidence="5" id="KW-0862">Zinc</keyword>
<dbReference type="InterPro" id="IPR006595">
    <property type="entry name" value="CTLH_C"/>
</dbReference>
<evidence type="ECO:0000313" key="10">
    <source>
        <dbReference type="Proteomes" id="UP000077202"/>
    </source>
</evidence>
<dbReference type="InterPro" id="IPR027370">
    <property type="entry name" value="Znf-RING_euk"/>
</dbReference>
<comment type="caution">
    <text evidence="9">The sequence shown here is derived from an EMBL/GenBank/DDBJ whole genome shotgun (WGS) entry which is preliminary data.</text>
</comment>
<dbReference type="PANTHER" id="PTHR12170:SF3">
    <property type="entry name" value="GH10162P"/>
    <property type="match status" value="1"/>
</dbReference>
<gene>
    <name evidence="9" type="ORF">AXG93_3256s1850</name>
</gene>
<dbReference type="PROSITE" id="PS50896">
    <property type="entry name" value="LISH"/>
    <property type="match status" value="1"/>
</dbReference>
<keyword evidence="10" id="KW-1185">Reference proteome</keyword>
<feature type="domain" description="RING-Gid-type" evidence="8">
    <location>
        <begin position="329"/>
        <end position="377"/>
    </location>
</feature>
<dbReference type="PROSITE" id="PS51867">
    <property type="entry name" value="ZF_RING_GID"/>
    <property type="match status" value="1"/>
</dbReference>
<organism evidence="9 10">
    <name type="scientific">Marchantia polymorpha subsp. ruderalis</name>
    <dbReference type="NCBI Taxonomy" id="1480154"/>
    <lineage>
        <taxon>Eukaryota</taxon>
        <taxon>Viridiplantae</taxon>
        <taxon>Streptophyta</taxon>
        <taxon>Embryophyta</taxon>
        <taxon>Marchantiophyta</taxon>
        <taxon>Marchantiopsida</taxon>
        <taxon>Marchantiidae</taxon>
        <taxon>Marchantiales</taxon>
        <taxon>Marchantiaceae</taxon>
        <taxon>Marchantia</taxon>
    </lineage>
</organism>
<dbReference type="PROSITE" id="PS50897">
    <property type="entry name" value="CTLH"/>
    <property type="match status" value="1"/>
</dbReference>
<reference evidence="9" key="1">
    <citation type="submission" date="2016-03" db="EMBL/GenBank/DDBJ databases">
        <title>Mechanisms controlling the formation of the plant cell surface in tip-growing cells are functionally conserved among land plants.</title>
        <authorList>
            <person name="Honkanen S."/>
            <person name="Jones V.A."/>
            <person name="Morieri G."/>
            <person name="Champion C."/>
            <person name="Hetherington A.J."/>
            <person name="Kelly S."/>
            <person name="Saint-Marcoux D."/>
            <person name="Proust H."/>
            <person name="Prescott H."/>
            <person name="Dolan L."/>
        </authorList>
    </citation>
    <scope>NUCLEOTIDE SEQUENCE [LARGE SCALE GENOMIC DNA]</scope>
    <source>
        <tissue evidence="9">Whole gametophyte</tissue>
    </source>
</reference>
<evidence type="ECO:0000256" key="5">
    <source>
        <dbReference type="ARBA" id="ARBA00022833"/>
    </source>
</evidence>
<name>A0A176VJ10_MARPO</name>
<protein>
    <recommendedName>
        <fullName evidence="11">RING-Gid-type domain-containing protein</fullName>
    </recommendedName>
</protein>
<dbReference type="InterPro" id="IPR045098">
    <property type="entry name" value="Fyv10_fam"/>
</dbReference>
<feature type="domain" description="CTLH" evidence="7">
    <location>
        <begin position="150"/>
        <end position="207"/>
    </location>
</feature>
<dbReference type="InterPro" id="IPR006594">
    <property type="entry name" value="LisH"/>
</dbReference>
<evidence type="ECO:0000256" key="3">
    <source>
        <dbReference type="ARBA" id="ARBA00022723"/>
    </source>
</evidence>
<evidence type="ECO:0000313" key="9">
    <source>
        <dbReference type="EMBL" id="OAE20938.1"/>
    </source>
</evidence>
<dbReference type="GO" id="GO:0043161">
    <property type="term" value="P:proteasome-mediated ubiquitin-dependent protein catabolic process"/>
    <property type="evidence" value="ECO:0007669"/>
    <property type="project" value="InterPro"/>
</dbReference>
<dbReference type="InterPro" id="IPR013083">
    <property type="entry name" value="Znf_RING/FYVE/PHD"/>
</dbReference>
<accession>A0A176VJ10</accession>
<dbReference type="SMART" id="SM00757">
    <property type="entry name" value="CRA"/>
    <property type="match status" value="1"/>
</dbReference>
<sequence>MDLTSIRDAFDRVSKKQKVSYSKTQEVIEKVQQEIEKVAKSLVEIPNGPEAGDQKRALLVELQTKLSEMGPSTQVGASQKEVNLAVSKYGKVVDKIFCTDIANAYRDVQFDHHVINQIVALHFYRQGLFDLGDCFVKEAHEADGAGLKAPFYEMYQILEQMKAKNLLPAISWATRHHDELQKKGSSLEFKLHQLQFVNCLHQGGRNAALQYARSSFVPFASNHMTDIQRLMGCLLWAERLQSSPYADMLAATHWDSVATEFTRECCSLLGQAYESPLHVTISAGAQALPTLVKLATIMANKKQEWQNMKQLPVEIELSKEFQFHSIFACPVSRDPSTAENPPMLMPCGHVLCKQSIQKLAKGSCPRLLVVMVIAPEVALLHMESSYSTRGLDFV</sequence>
<evidence type="ECO:0008006" key="11">
    <source>
        <dbReference type="Google" id="ProtNLM"/>
    </source>
</evidence>
<feature type="zinc finger region" description="RING-Gid-type" evidence="6">
    <location>
        <begin position="329"/>
        <end position="377"/>
    </location>
</feature>
<dbReference type="Pfam" id="PF10607">
    <property type="entry name" value="CTLH"/>
    <property type="match status" value="1"/>
</dbReference>
<dbReference type="GO" id="GO:0061630">
    <property type="term" value="F:ubiquitin protein ligase activity"/>
    <property type="evidence" value="ECO:0007669"/>
    <property type="project" value="InterPro"/>
</dbReference>
<dbReference type="SUPFAM" id="SSF57850">
    <property type="entry name" value="RING/U-box"/>
    <property type="match status" value="1"/>
</dbReference>
<dbReference type="InterPro" id="IPR024964">
    <property type="entry name" value="CTLH/CRA"/>
</dbReference>
<proteinExistence type="predicted"/>
<dbReference type="GO" id="GO:0034657">
    <property type="term" value="C:GID complex"/>
    <property type="evidence" value="ECO:0007669"/>
    <property type="project" value="TreeGrafter"/>
</dbReference>
<evidence type="ECO:0000256" key="1">
    <source>
        <dbReference type="ARBA" id="ARBA00004496"/>
    </source>
</evidence>
<dbReference type="SMART" id="SM00668">
    <property type="entry name" value="CTLH"/>
    <property type="match status" value="1"/>
</dbReference>
<evidence type="ECO:0000259" key="8">
    <source>
        <dbReference type="PROSITE" id="PS51867"/>
    </source>
</evidence>
<dbReference type="PANTHER" id="PTHR12170">
    <property type="entry name" value="MACROPHAGE ERYTHROBLAST ATTACHER-RELATED"/>
    <property type="match status" value="1"/>
</dbReference>
<dbReference type="Gene3D" id="3.30.40.10">
    <property type="entry name" value="Zinc/RING finger domain, C3HC4 (zinc finger)"/>
    <property type="match status" value="1"/>
</dbReference>
<dbReference type="InterPro" id="IPR013144">
    <property type="entry name" value="CRA_dom"/>
</dbReference>
<evidence type="ECO:0000256" key="6">
    <source>
        <dbReference type="PROSITE-ProRule" id="PRU01215"/>
    </source>
</evidence>
<dbReference type="AlphaFoldDB" id="A0A176VJ10"/>
<dbReference type="GO" id="GO:0005634">
    <property type="term" value="C:nucleus"/>
    <property type="evidence" value="ECO:0007669"/>
    <property type="project" value="TreeGrafter"/>
</dbReference>
<dbReference type="Proteomes" id="UP000077202">
    <property type="component" value="Unassembled WGS sequence"/>
</dbReference>
<keyword evidence="4 6" id="KW-0863">Zinc-finger</keyword>
<dbReference type="FunFam" id="3.30.40.10:FF:000143">
    <property type="entry name" value="Regulator of gluconeogenesis Rmd5"/>
    <property type="match status" value="1"/>
</dbReference>
<dbReference type="GO" id="GO:0008270">
    <property type="term" value="F:zinc ion binding"/>
    <property type="evidence" value="ECO:0007669"/>
    <property type="project" value="UniProtKB-KW"/>
</dbReference>
<keyword evidence="3" id="KW-0479">Metal-binding</keyword>
<evidence type="ECO:0000259" key="7">
    <source>
        <dbReference type="PROSITE" id="PS50897"/>
    </source>
</evidence>
<dbReference type="Pfam" id="PF13445">
    <property type="entry name" value="zf-RING_UBOX"/>
    <property type="match status" value="1"/>
</dbReference>
<keyword evidence="2" id="KW-0963">Cytoplasm</keyword>